<dbReference type="InterPro" id="IPR001750">
    <property type="entry name" value="ND/Mrp_TM"/>
</dbReference>
<keyword evidence="11 16" id="KW-0520">NAD</keyword>
<feature type="transmembrane region" description="Helical" evidence="16">
    <location>
        <begin position="338"/>
        <end position="360"/>
    </location>
</feature>
<dbReference type="InterPro" id="IPR001516">
    <property type="entry name" value="Proton_antipo_N"/>
</dbReference>
<feature type="transmembrane region" description="Helical" evidence="16">
    <location>
        <begin position="146"/>
        <end position="163"/>
    </location>
</feature>
<keyword evidence="13 16" id="KW-0496">Mitochondrion</keyword>
<evidence type="ECO:0000256" key="1">
    <source>
        <dbReference type="ARBA" id="ARBA00004448"/>
    </source>
</evidence>
<dbReference type="GO" id="GO:0008137">
    <property type="term" value="F:NADH dehydrogenase (ubiquinone) activity"/>
    <property type="evidence" value="ECO:0007669"/>
    <property type="project" value="UniProtKB-EC"/>
</dbReference>
<keyword evidence="8" id="KW-1278">Translocase</keyword>
<feature type="transmembrane region" description="Helical" evidence="16">
    <location>
        <begin position="183"/>
        <end position="203"/>
    </location>
</feature>
<evidence type="ECO:0000256" key="8">
    <source>
        <dbReference type="ARBA" id="ARBA00022967"/>
    </source>
</evidence>
<dbReference type="InterPro" id="IPR010934">
    <property type="entry name" value="NADH_DH_su5_C"/>
</dbReference>
<keyword evidence="7" id="KW-0999">Mitochondrion inner membrane</keyword>
<feature type="domain" description="NADH:quinone oxidoreductase/Mrp antiporter transmembrane" evidence="17">
    <location>
        <begin position="110"/>
        <end position="386"/>
    </location>
</feature>
<feature type="domain" description="NADH dehydrogenase subunit 5 C-terminal" evidence="19">
    <location>
        <begin position="392"/>
        <end position="564"/>
    </location>
</feature>
<dbReference type="InterPro" id="IPR003945">
    <property type="entry name" value="NU5C-like"/>
</dbReference>
<reference evidence="20" key="1">
    <citation type="journal article" date="2020" name="BMC Evol. Biol.">
        <title>A mitogenomic phylogeny of chitons (Mollusca: Polyplacophora).</title>
        <authorList>
            <person name="Irisarri I."/>
            <person name="Uribe J.E."/>
            <person name="Eernisse D.J."/>
            <person name="Zardoya R."/>
        </authorList>
    </citation>
    <scope>NUCLEOTIDE SEQUENCE</scope>
</reference>
<dbReference type="EC" id="7.1.1.2" evidence="2 16"/>
<feature type="transmembrane region" description="Helical" evidence="16">
    <location>
        <begin position="457"/>
        <end position="477"/>
    </location>
</feature>
<comment type="subcellular location">
    <subcellularLocation>
        <location evidence="1">Mitochondrion inner membrane</location>
        <topology evidence="1">Multi-pass membrane protein</topology>
    </subcellularLocation>
</comment>
<comment type="catalytic activity">
    <reaction evidence="15 16">
        <text>a ubiquinone + NADH + 5 H(+)(in) = a ubiquinol + NAD(+) + 4 H(+)(out)</text>
        <dbReference type="Rhea" id="RHEA:29091"/>
        <dbReference type="Rhea" id="RHEA-COMP:9565"/>
        <dbReference type="Rhea" id="RHEA-COMP:9566"/>
        <dbReference type="ChEBI" id="CHEBI:15378"/>
        <dbReference type="ChEBI" id="CHEBI:16389"/>
        <dbReference type="ChEBI" id="CHEBI:17976"/>
        <dbReference type="ChEBI" id="CHEBI:57540"/>
        <dbReference type="ChEBI" id="CHEBI:57945"/>
        <dbReference type="EC" id="7.1.1.2"/>
    </reaction>
</comment>
<dbReference type="Pfam" id="PF00662">
    <property type="entry name" value="Proton_antipo_N"/>
    <property type="match status" value="1"/>
</dbReference>
<evidence type="ECO:0000256" key="4">
    <source>
        <dbReference type="ARBA" id="ARBA00022448"/>
    </source>
</evidence>
<dbReference type="GO" id="GO:0005743">
    <property type="term" value="C:mitochondrial inner membrane"/>
    <property type="evidence" value="ECO:0007669"/>
    <property type="project" value="UniProtKB-SubCell"/>
</dbReference>
<keyword evidence="5" id="KW-0679">Respiratory chain</keyword>
<dbReference type="RefSeq" id="YP_009773420.1">
    <property type="nucleotide sequence ID" value="NC_047425.1"/>
</dbReference>
<dbReference type="PANTHER" id="PTHR42829:SF2">
    <property type="entry name" value="NADH-UBIQUINONE OXIDOREDUCTASE CHAIN 5"/>
    <property type="match status" value="1"/>
</dbReference>
<dbReference type="Pfam" id="PF00361">
    <property type="entry name" value="Proton_antipo_M"/>
    <property type="match status" value="1"/>
</dbReference>
<keyword evidence="9" id="KW-0249">Electron transport</keyword>
<organism evidence="20">
    <name type="scientific">Chiton albolineatus</name>
    <dbReference type="NCBI Taxonomy" id="2719130"/>
    <lineage>
        <taxon>Eukaryota</taxon>
        <taxon>Metazoa</taxon>
        <taxon>Spiralia</taxon>
        <taxon>Lophotrochozoa</taxon>
        <taxon>Mollusca</taxon>
        <taxon>Polyplacophora</taxon>
        <taxon>Neoloricata</taxon>
        <taxon>Chitonida</taxon>
        <taxon>Chitonina</taxon>
        <taxon>Chitonidae</taxon>
        <taxon>Chitoninae</taxon>
        <taxon>Chiton</taxon>
    </lineage>
</organism>
<feature type="transmembrane region" description="Helical" evidence="16">
    <location>
        <begin position="271"/>
        <end position="291"/>
    </location>
</feature>
<evidence type="ECO:0000256" key="6">
    <source>
        <dbReference type="ARBA" id="ARBA00022692"/>
    </source>
</evidence>
<feature type="transmembrane region" description="Helical" evidence="16">
    <location>
        <begin position="297"/>
        <end position="317"/>
    </location>
</feature>
<evidence type="ECO:0000256" key="12">
    <source>
        <dbReference type="ARBA" id="ARBA00023075"/>
    </source>
</evidence>
<comment type="function">
    <text evidence="16">Core subunit of the mitochondrial membrane respiratory chain NADH dehydrogenase (Complex I) which catalyzes electron transfer from NADH through the respiratory chain, using ubiquinone as an electron acceptor. Essential for the catalytic activity and assembly of complex I.</text>
</comment>
<dbReference type="CTD" id="4540"/>
<evidence type="ECO:0000256" key="16">
    <source>
        <dbReference type="RuleBase" id="RU003404"/>
    </source>
</evidence>
<evidence type="ECO:0000256" key="9">
    <source>
        <dbReference type="ARBA" id="ARBA00022982"/>
    </source>
</evidence>
<evidence type="ECO:0000256" key="14">
    <source>
        <dbReference type="ARBA" id="ARBA00023136"/>
    </source>
</evidence>
<evidence type="ECO:0000313" key="20">
    <source>
        <dbReference type="EMBL" id="QIZ12646.1"/>
    </source>
</evidence>
<accession>A0A6H1PG90</accession>
<dbReference type="PANTHER" id="PTHR42829">
    <property type="entry name" value="NADH-UBIQUINONE OXIDOREDUCTASE CHAIN 5"/>
    <property type="match status" value="1"/>
</dbReference>
<evidence type="ECO:0000256" key="5">
    <source>
        <dbReference type="ARBA" id="ARBA00022660"/>
    </source>
</evidence>
<feature type="transmembrane region" description="Helical" evidence="16">
    <location>
        <begin position="115"/>
        <end position="134"/>
    </location>
</feature>
<evidence type="ECO:0000256" key="15">
    <source>
        <dbReference type="ARBA" id="ARBA00049551"/>
    </source>
</evidence>
<keyword evidence="6 16" id="KW-0812">Transmembrane</keyword>
<feature type="transmembrane region" description="Helical" evidence="16">
    <location>
        <begin position="549"/>
        <end position="571"/>
    </location>
</feature>
<keyword evidence="10 16" id="KW-1133">Transmembrane helix</keyword>
<feature type="transmembrane region" description="Helical" evidence="16">
    <location>
        <begin position="12"/>
        <end position="32"/>
    </location>
</feature>
<sequence length="572" mass="65320">MSFLKRKGLMAWVFLLVWSMMMLNFSLFLIYYKKSYLLEFSFLEINSISADFPIILDWSSVMFSFIVCFISFCVMLFTTSYMSSDIFISRFIFIVMLFVLSMNFLIFIPNLISLLLGWDGLGLVSFCLVIYYQNYKSLGAGLMTAFMNRVGDVGILLSIGWMFSQGHWNSSFMWDFDFYSMSVMMLVLAGMTKSAQIPFCSWLPAAMAAPTPVSALVHSSTLVTAGVFLLIRFFYFLDGFFLFKPFILSISIMTMLMAGIAANFEMDLKKIIALSTLSQLGVMMFSIGLGFPMFALFHLFGHAMFKALLFLCAGGIIHSHNNNQDIRKMSQLWCQVPITSACFNVANLALCGIPFFAGFYSKDLIIEMMIFSQMNFMLGMMMFLATALTVTYSIRLSVFIFWDNMNQSTLVCSSDEDLFVILPILMLTLGAIFGGCCLSWLFLSPFLTPLLNNFDKLITISFILFSSILSFLLLNNLKFKFKSFFLDFFSYMWFMSLLSNNFISVKSMKLSFMMFKILDLSWLEIIGGEGIMKVLSLSSKKNQHNQMNLFNSLLSLSIFSIFFIPSIFLLLW</sequence>
<feature type="domain" description="NADH-Ubiquinone oxidoreductase (complex I) chain 5 N-terminal" evidence="18">
    <location>
        <begin position="43"/>
        <end position="91"/>
    </location>
</feature>
<dbReference type="AlphaFoldDB" id="A0A6H1PG90"/>
<proteinExistence type="inferred from homology"/>
<evidence type="ECO:0000256" key="7">
    <source>
        <dbReference type="ARBA" id="ARBA00022792"/>
    </source>
</evidence>
<evidence type="ECO:0000256" key="13">
    <source>
        <dbReference type="ARBA" id="ARBA00023128"/>
    </source>
</evidence>
<evidence type="ECO:0000259" key="18">
    <source>
        <dbReference type="Pfam" id="PF00662"/>
    </source>
</evidence>
<evidence type="ECO:0000256" key="3">
    <source>
        <dbReference type="ARBA" id="ARBA00021096"/>
    </source>
</evidence>
<feature type="transmembrane region" description="Helical" evidence="16">
    <location>
        <begin position="241"/>
        <end position="264"/>
    </location>
</feature>
<feature type="transmembrane region" description="Helical" evidence="16">
    <location>
        <begin position="52"/>
        <end position="79"/>
    </location>
</feature>
<dbReference type="Pfam" id="PF06455">
    <property type="entry name" value="NADH5_C"/>
    <property type="match status" value="1"/>
</dbReference>
<feature type="transmembrane region" description="Helical" evidence="16">
    <location>
        <begin position="484"/>
        <end position="504"/>
    </location>
</feature>
<protein>
    <recommendedName>
        <fullName evidence="3 16">NADH-ubiquinone oxidoreductase chain 5</fullName>
        <ecNumber evidence="2 16">7.1.1.2</ecNumber>
    </recommendedName>
</protein>
<dbReference type="GO" id="GO:0015990">
    <property type="term" value="P:electron transport coupled proton transport"/>
    <property type="evidence" value="ECO:0007669"/>
    <property type="project" value="TreeGrafter"/>
</dbReference>
<name>A0A6H1PG90_9MOLL</name>
<evidence type="ECO:0000256" key="10">
    <source>
        <dbReference type="ARBA" id="ARBA00022989"/>
    </source>
</evidence>
<keyword evidence="14 16" id="KW-0472">Membrane</keyword>
<gene>
    <name evidence="20" type="primary">ND5</name>
</gene>
<feature type="transmembrane region" description="Helical" evidence="16">
    <location>
        <begin position="215"/>
        <end position="235"/>
    </location>
</feature>
<evidence type="ECO:0000256" key="11">
    <source>
        <dbReference type="ARBA" id="ARBA00023027"/>
    </source>
</evidence>
<evidence type="ECO:0000259" key="17">
    <source>
        <dbReference type="Pfam" id="PF00361"/>
    </source>
</evidence>
<feature type="transmembrane region" description="Helical" evidence="16">
    <location>
        <begin position="418"/>
        <end position="442"/>
    </location>
</feature>
<geneLocation type="mitochondrion" evidence="20"/>
<feature type="transmembrane region" description="Helical" evidence="16">
    <location>
        <begin position="380"/>
        <end position="402"/>
    </location>
</feature>
<dbReference type="EMBL" id="MN864060">
    <property type="protein sequence ID" value="QIZ12646.1"/>
    <property type="molecule type" value="Genomic_DNA"/>
</dbReference>
<evidence type="ECO:0000256" key="2">
    <source>
        <dbReference type="ARBA" id="ARBA00012944"/>
    </source>
</evidence>
<dbReference type="GeneID" id="54626274"/>
<evidence type="ECO:0000259" key="19">
    <source>
        <dbReference type="Pfam" id="PF06455"/>
    </source>
</evidence>
<dbReference type="GO" id="GO:0003954">
    <property type="term" value="F:NADH dehydrogenase activity"/>
    <property type="evidence" value="ECO:0007669"/>
    <property type="project" value="TreeGrafter"/>
</dbReference>
<keyword evidence="12 16" id="KW-0830">Ubiquinone</keyword>
<feature type="transmembrane region" description="Helical" evidence="16">
    <location>
        <begin position="91"/>
        <end position="109"/>
    </location>
</feature>
<dbReference type="GO" id="GO:0042773">
    <property type="term" value="P:ATP synthesis coupled electron transport"/>
    <property type="evidence" value="ECO:0007669"/>
    <property type="project" value="InterPro"/>
</dbReference>
<dbReference type="PRINTS" id="PR01434">
    <property type="entry name" value="NADHDHGNASE5"/>
</dbReference>
<keyword evidence="4 16" id="KW-0813">Transport</keyword>
<comment type="similarity">
    <text evidence="16">Belongs to the complex I subunit 5 family.</text>
</comment>